<evidence type="ECO:0000256" key="3">
    <source>
        <dbReference type="SAM" id="MobiDB-lite"/>
    </source>
</evidence>
<evidence type="ECO:0000259" key="4">
    <source>
        <dbReference type="SMART" id="SM01287"/>
    </source>
</evidence>
<feature type="region of interest" description="Disordered" evidence="3">
    <location>
        <begin position="394"/>
        <end position="493"/>
    </location>
</feature>
<feature type="domain" description="Histone chaperone RTT106/FACT complex subunit SPT16-like middle" evidence="4">
    <location>
        <begin position="278"/>
        <end position="394"/>
    </location>
</feature>
<dbReference type="GO" id="GO:0031491">
    <property type="term" value="F:nucleosome binding"/>
    <property type="evidence" value="ECO:0007669"/>
    <property type="project" value="TreeGrafter"/>
</dbReference>
<dbReference type="PANTHER" id="PTHR45849">
    <property type="entry name" value="FACT COMPLEX SUBUNIT SSRP1"/>
    <property type="match status" value="1"/>
</dbReference>
<protein>
    <recommendedName>
        <fullName evidence="4">Histone chaperone RTT106/FACT complex subunit SPT16-like middle domain-containing protein</fullName>
    </recommendedName>
</protein>
<evidence type="ECO:0000313" key="5">
    <source>
        <dbReference type="EMBL" id="KAF7759626.1"/>
    </source>
</evidence>
<name>A0A8H7EUG8_AGABI</name>
<sequence length="528" mass="56891">MDPSTNFFHAISPYLPEGVLQGLRNTPVDELALDNLVRLINGAEPSPHSTPEVKDQWAAKRTSVSTLLSSITRSNLNDNKRPLENVEADLANKRPRLSPSETSNLAPDNLTNGRVVFSLSSISATAPVRKKLDITIREDCLSFTNPASKAEETPSIALSSFQRAFLLPTRGKTKPHWTVVVLSSDSQLNSRGKSAKLSNEENPQVIFGIDAKLTSPLNTATYDAEGNPSVTTHAKKAESLPILREFFDHLRIPLFEPTPSVFKSAAPGLGKSAVRDGVPGIEAYRSAKAGSLWFMPEGILWGESKPCEFWAVEDLIGKTEGLRVLGGIGKTCSVILTRRLPESSQKENGEDNTGADDEAEEECGEETEFSAVDSKEKGVVENWVRQYRHLFGTAGGRVPHEDSNKRKSAPKGPLTIHQIGDDSDSSDGEFSVSSSSSGSSVSGSDDAEPDEEESVSDGDADAGSAGESENEGELDGEEEELDPAHHPLLQAGALPRMSKAVMDMAVGMLMNDMAGDDSDEDQVDELME</sequence>
<comment type="caution">
    <text evidence="5">The sequence shown here is derived from an EMBL/GenBank/DDBJ whole genome shotgun (WGS) entry which is preliminary data.</text>
</comment>
<evidence type="ECO:0000256" key="2">
    <source>
        <dbReference type="ARBA" id="ARBA00025370"/>
    </source>
</evidence>
<dbReference type="PANTHER" id="PTHR45849:SF3">
    <property type="entry name" value="HISTONE CHAPERONE RTT106"/>
    <property type="match status" value="1"/>
</dbReference>
<reference evidence="5 6" key="1">
    <citation type="journal article" name="Sci. Rep.">
        <title>Telomere-to-telomere assembled and centromere annotated genomes of the two main subspecies of the button mushroom Agaricus bisporus reveal especially polymorphic chromosome ends.</title>
        <authorList>
            <person name="Sonnenberg A.S.M."/>
            <person name="Sedaghat-Telgerd N."/>
            <person name="Lavrijssen B."/>
            <person name="Ohm R.A."/>
            <person name="Hendrickx P.M."/>
            <person name="Scholtmeijer K."/>
            <person name="Baars J.J.P."/>
            <person name="van Peer A."/>
        </authorList>
    </citation>
    <scope>NUCLEOTIDE SEQUENCE [LARGE SCALE GENOMIC DNA]</scope>
    <source>
        <strain evidence="5 6">H119_p4</strain>
    </source>
</reference>
<feature type="compositionally biased region" description="Acidic residues" evidence="3">
    <location>
        <begin position="445"/>
        <end position="460"/>
    </location>
</feature>
<dbReference type="InterPro" id="IPR011993">
    <property type="entry name" value="PH-like_dom_sf"/>
</dbReference>
<dbReference type="Gene3D" id="2.30.29.30">
    <property type="entry name" value="Pleckstrin-homology domain (PH domain)/Phosphotyrosine-binding domain (PTB)"/>
    <property type="match status" value="1"/>
</dbReference>
<dbReference type="SUPFAM" id="SSF50729">
    <property type="entry name" value="PH domain-like"/>
    <property type="match status" value="1"/>
</dbReference>
<evidence type="ECO:0000313" key="6">
    <source>
        <dbReference type="Proteomes" id="UP000629468"/>
    </source>
</evidence>
<feature type="compositionally biased region" description="Acidic residues" evidence="3">
    <location>
        <begin position="468"/>
        <end position="481"/>
    </location>
</feature>
<accession>A0A8H7EUG8</accession>
<dbReference type="Pfam" id="PF08512">
    <property type="entry name" value="Rttp106-like_middle"/>
    <property type="match status" value="1"/>
</dbReference>
<dbReference type="SMART" id="SM01287">
    <property type="entry name" value="Rtt106"/>
    <property type="match status" value="1"/>
</dbReference>
<dbReference type="GO" id="GO:0042393">
    <property type="term" value="F:histone binding"/>
    <property type="evidence" value="ECO:0007669"/>
    <property type="project" value="TreeGrafter"/>
</dbReference>
<feature type="compositionally biased region" description="Acidic residues" evidence="3">
    <location>
        <begin position="353"/>
        <end position="368"/>
    </location>
</feature>
<dbReference type="EMBL" id="JABXXO010000016">
    <property type="protein sequence ID" value="KAF7759626.1"/>
    <property type="molecule type" value="Genomic_DNA"/>
</dbReference>
<comment type="similarity">
    <text evidence="1">Belongs to the RTT106 family.</text>
</comment>
<dbReference type="Proteomes" id="UP000629468">
    <property type="component" value="Unassembled WGS sequence"/>
</dbReference>
<evidence type="ECO:0000256" key="1">
    <source>
        <dbReference type="ARBA" id="ARBA00006159"/>
    </source>
</evidence>
<dbReference type="InterPro" id="IPR050454">
    <property type="entry name" value="RTT106/SSRP1_HistChap/FACT"/>
</dbReference>
<dbReference type="InterPro" id="IPR013719">
    <property type="entry name" value="RTT106/SPT16-like_middle_dom"/>
</dbReference>
<proteinExistence type="inferred from homology"/>
<dbReference type="AlphaFoldDB" id="A0A8H7EUG8"/>
<organism evidence="5 6">
    <name type="scientific">Agaricus bisporus var. burnettii</name>
    <dbReference type="NCBI Taxonomy" id="192524"/>
    <lineage>
        <taxon>Eukaryota</taxon>
        <taxon>Fungi</taxon>
        <taxon>Dikarya</taxon>
        <taxon>Basidiomycota</taxon>
        <taxon>Agaricomycotina</taxon>
        <taxon>Agaricomycetes</taxon>
        <taxon>Agaricomycetidae</taxon>
        <taxon>Agaricales</taxon>
        <taxon>Agaricineae</taxon>
        <taxon>Agaricaceae</taxon>
        <taxon>Agaricus</taxon>
    </lineage>
</organism>
<feature type="compositionally biased region" description="Low complexity" evidence="3">
    <location>
        <begin position="428"/>
        <end position="444"/>
    </location>
</feature>
<comment type="function">
    <text evidence="2">Component of the FACT complex, a general chromatin factor that acts to reorganize nucleosomes. The FACT complex is involved in multiple processes that require DNA as a template such as mRNA elongation, DNA replication and DNA repair. During transcription elongation the FACT complex acts as a histone chaperone that both destabilizes and restores nucleosomal structure. It facilitates the passage of RNA polymerase II and transcription by promoting the dissociation of one histone H2A-H2B dimer from the nucleosome, then subsequently promotes the reestablishment of the nucleosome following the passage of RNA polymerase II.</text>
</comment>
<gene>
    <name evidence="5" type="ORF">Agabi119p4_11321</name>
</gene>
<feature type="region of interest" description="Disordered" evidence="3">
    <location>
        <begin position="341"/>
        <end position="374"/>
    </location>
</feature>